<sequence length="705" mass="77836">MRSGTMPGGAAAAEELCVDHIHSTPGRMVSQATDRHGSPVDPCGGISCAREITDGLPRLLDTDHPPCQLDVRLLRHKASWINPVCVEQPLQDLHPKSPTVQNSGEHLVVDTPSPLGTSLLSHRDSLAETTLSERTVDVIGSTSAHGPGRKNGDFSLATEEQEVRPQHKSLLRNPKTVATSPSPKEDSARFESPCLTASADDGAAQSSRRNHSWDFFPLEMFMLPIDMEEENVHFYAADMIISAIENMKCNLLSQQQPEIWGTEEARGSHGNAQIHDEVTLLTPAQQEPGSSTSSDSGYEEKKCGARAKEARGIAPCRGCGVLQVGPVTETLSYSPVAREACKHDLDELVTLELGECNDIPESSRRPCNSLKSVTYEPDFGYAGLLARELFRGFWKCQVLSEVNSRPPGSLSAASSGVGNEEHAGEDFDSSVDATQEIMPKSRVPGAEDWVPPGFQIILTVHTPIKRDTAVVAQNFFCAGCGTPIQPKFVKRLRYCEYLGKYFCDNCHSSAESCIPARILMMWDFRKYQVSNFSKWLLDSVWHQPVFNLLSGHHSLYAKAKELDRVKDIQEQLFHIKKLLKTCRFADSVLKEFGQVPSHLTDDCHLFSMDDLLRTKKGLLAPLLKDILKASLAHVASCELCQGKGFICEFCQSTTVIFPFQTMTCRRCSGCRACFHKQCFQSSRCPRCARITARRQHLESLSSAAT</sequence>
<proteinExistence type="predicted"/>
<evidence type="ECO:0000313" key="6">
    <source>
        <dbReference type="RefSeq" id="XP_040586577.1"/>
    </source>
</evidence>
<organism evidence="4 7">
    <name type="scientific">Mesocricetus auratus</name>
    <name type="common">Golden hamster</name>
    <dbReference type="NCBI Taxonomy" id="10036"/>
    <lineage>
        <taxon>Eukaryota</taxon>
        <taxon>Metazoa</taxon>
        <taxon>Chordata</taxon>
        <taxon>Craniata</taxon>
        <taxon>Vertebrata</taxon>
        <taxon>Euteleostomi</taxon>
        <taxon>Mammalia</taxon>
        <taxon>Eutheria</taxon>
        <taxon>Euarchontoglires</taxon>
        <taxon>Glires</taxon>
        <taxon>Rodentia</taxon>
        <taxon>Myomorpha</taxon>
        <taxon>Muroidea</taxon>
        <taxon>Cricetidae</taxon>
        <taxon>Cricetinae</taxon>
        <taxon>Mesocricetus</taxon>
    </lineage>
</organism>
<dbReference type="InterPro" id="IPR048569">
    <property type="entry name" value="RUBC_PIKBD"/>
</dbReference>
<feature type="region of interest" description="Disordered" evidence="2">
    <location>
        <begin position="403"/>
        <end position="428"/>
    </location>
</feature>
<name>A0ABM2WF52_MESAU</name>
<evidence type="ECO:0000259" key="3">
    <source>
        <dbReference type="SMART" id="SM01175"/>
    </source>
</evidence>
<feature type="compositionally biased region" description="Polar residues" evidence="2">
    <location>
        <begin position="282"/>
        <end position="296"/>
    </location>
</feature>
<dbReference type="PANTHER" id="PTHR45971">
    <property type="entry name" value="PHOX (PX) DOMAIN-CONTAINING PROTEIN"/>
    <property type="match status" value="1"/>
</dbReference>
<gene>
    <name evidence="5 6 7 8" type="primary">Rubcnl</name>
</gene>
<dbReference type="RefSeq" id="XP_040586538.1">
    <property type="nucleotide sequence ID" value="XM_040730604.1"/>
</dbReference>
<dbReference type="PANTHER" id="PTHR45971:SF2">
    <property type="entry name" value="PROTEIN ASSOCIATED WITH UVRAG AS AUTOPHAGY ENHANCER"/>
    <property type="match status" value="1"/>
</dbReference>
<evidence type="ECO:0000313" key="7">
    <source>
        <dbReference type="RefSeq" id="XP_040586605.1"/>
    </source>
</evidence>
<dbReference type="Pfam" id="PF21054">
    <property type="entry name" value="RUBC_PIKBD"/>
    <property type="match status" value="1"/>
</dbReference>
<evidence type="ECO:0000256" key="2">
    <source>
        <dbReference type="SAM" id="MobiDB-lite"/>
    </source>
</evidence>
<reference evidence="5 6" key="1">
    <citation type="submission" date="2025-05" db="UniProtKB">
        <authorList>
            <consortium name="RefSeq"/>
        </authorList>
    </citation>
    <scope>IDENTIFICATION</scope>
    <source>
        <tissue evidence="5 6">Liver</tissue>
    </source>
</reference>
<evidence type="ECO:0000313" key="4">
    <source>
        <dbReference type="Proteomes" id="UP000886700"/>
    </source>
</evidence>
<dbReference type="GeneID" id="101837047"/>
<keyword evidence="4" id="KW-1185">Reference proteome</keyword>
<dbReference type="RefSeq" id="XP_040586577.1">
    <property type="nucleotide sequence ID" value="XM_040730643.1"/>
</dbReference>
<accession>A0ABM2WF52</accession>
<feature type="region of interest" description="Disordered" evidence="2">
    <location>
        <begin position="158"/>
        <end position="190"/>
    </location>
</feature>
<dbReference type="InterPro" id="IPR052428">
    <property type="entry name" value="Autophagy_HostDef_Reg"/>
</dbReference>
<dbReference type="SMART" id="SM01175">
    <property type="entry name" value="DUF4206"/>
    <property type="match status" value="1"/>
</dbReference>
<protein>
    <submittedName>
        <fullName evidence="5 6">Protein associated with UVRAG as autophagy enhancer isoform X1</fullName>
    </submittedName>
</protein>
<dbReference type="RefSeq" id="XP_040586605.1">
    <property type="nucleotide sequence ID" value="XM_040730671.1"/>
</dbReference>
<dbReference type="Proteomes" id="UP000886700">
    <property type="component" value="Unplaced"/>
</dbReference>
<dbReference type="RefSeq" id="XP_040586658.1">
    <property type="nucleotide sequence ID" value="XM_040730724.1"/>
</dbReference>
<feature type="region of interest" description="Disordered" evidence="2">
    <location>
        <begin position="280"/>
        <end position="300"/>
    </location>
</feature>
<dbReference type="Pfam" id="PF13901">
    <property type="entry name" value="RH_dom"/>
    <property type="match status" value="1"/>
</dbReference>
<evidence type="ECO:0000313" key="8">
    <source>
        <dbReference type="RefSeq" id="XP_040586658.1"/>
    </source>
</evidence>
<dbReference type="InterPro" id="IPR025258">
    <property type="entry name" value="RH_dom"/>
</dbReference>
<evidence type="ECO:0000256" key="1">
    <source>
        <dbReference type="ARBA" id="ARBA00023006"/>
    </source>
</evidence>
<feature type="domain" description="Rubicon Homology" evidence="3">
    <location>
        <begin position="493"/>
        <end position="694"/>
    </location>
</feature>
<evidence type="ECO:0000313" key="5">
    <source>
        <dbReference type="RefSeq" id="XP_040586538.1"/>
    </source>
</evidence>
<keyword evidence="1" id="KW-0072">Autophagy</keyword>